<comment type="subcellular location">
    <subcellularLocation>
        <location evidence="1">Membrane</location>
        <topology evidence="1">Multi-pass membrane protein</topology>
    </subcellularLocation>
</comment>
<evidence type="ECO:0000256" key="1">
    <source>
        <dbReference type="ARBA" id="ARBA00004141"/>
    </source>
</evidence>
<proteinExistence type="inferred from homology"/>
<accession>A0A5J4NA30</accession>
<evidence type="ECO:0000313" key="7">
    <source>
        <dbReference type="EMBL" id="KAA3672240.1"/>
    </source>
</evidence>
<sequence>MYIQQDHGAPLLSSVIHTWETALTVQAHAATGSSFYPLGYEHHRVSHHHHIRAFVVLDSASSLTVTIGTHKPKPFPPLVILLIVCLWRIYGCAANLMFADTGAVHRSEDYQRSANAVLDLNISNITLSFIPRDSMWFVRTKREVPAVSPPVINRLFRRSITRLHGQEPKHLTPELVDFICHRIPDPCARAAYLRQHVRHALCTQLPLLYLLPYVVTPNSRSNWQHTTFRTGMCDGGLTGLAYVNSDSLFEPWLNPSVTCEYSLSQLHQLISARVQAEFINFEELLNKSFCKRPSDSDYNMTGEFRCEECHNAYKNWLCASEFPLYVSLDNSDFVRPSQPPNVSDTAAVFDKFNLPDEIAPTFSSMIHKDSLLSSDRLTNSSRKPLHRFRSYAPSSSERQPTSLTTSENFRLSVIPLCNSWCTQVETVCPYLNPQDSTSNGGEPAFLCH</sequence>
<dbReference type="AlphaFoldDB" id="A0A5J4NA30"/>
<dbReference type="GO" id="GO:0098703">
    <property type="term" value="P:calcium ion import across plasma membrane"/>
    <property type="evidence" value="ECO:0007669"/>
    <property type="project" value="InterPro"/>
</dbReference>
<keyword evidence="2" id="KW-0812">Transmembrane</keyword>
<evidence type="ECO:0000256" key="2">
    <source>
        <dbReference type="ARBA" id="ARBA00022692"/>
    </source>
</evidence>
<keyword evidence="5" id="KW-0325">Glycoprotein</keyword>
<feature type="non-terminal residue" evidence="7">
    <location>
        <position position="448"/>
    </location>
</feature>
<dbReference type="InterPro" id="IPR055288">
    <property type="entry name" value="NALCN_aux_factor_1/2"/>
</dbReference>
<comment type="caution">
    <text evidence="7">The sequence shown here is derived from an EMBL/GenBank/DDBJ whole genome shotgun (WGS) entry which is preliminary data.</text>
</comment>
<evidence type="ECO:0000256" key="6">
    <source>
        <dbReference type="ARBA" id="ARBA00029445"/>
    </source>
</evidence>
<evidence type="ECO:0000313" key="8">
    <source>
        <dbReference type="Proteomes" id="UP000324629"/>
    </source>
</evidence>
<keyword evidence="3" id="KW-1133">Transmembrane helix</keyword>
<evidence type="ECO:0000256" key="3">
    <source>
        <dbReference type="ARBA" id="ARBA00022989"/>
    </source>
</evidence>
<dbReference type="GO" id="GO:0015275">
    <property type="term" value="F:stretch-activated, monoatomic cation-selective, calcium channel activity"/>
    <property type="evidence" value="ECO:0007669"/>
    <property type="project" value="TreeGrafter"/>
</dbReference>
<dbReference type="GO" id="GO:0005886">
    <property type="term" value="C:plasma membrane"/>
    <property type="evidence" value="ECO:0007669"/>
    <property type="project" value="TreeGrafter"/>
</dbReference>
<keyword evidence="8" id="KW-1185">Reference proteome</keyword>
<evidence type="ECO:0000256" key="5">
    <source>
        <dbReference type="ARBA" id="ARBA00023180"/>
    </source>
</evidence>
<reference evidence="7 8" key="1">
    <citation type="journal article" date="2019" name="Gigascience">
        <title>Whole-genome sequence of the oriental lung fluke Paragonimus westermani.</title>
        <authorList>
            <person name="Oey H."/>
            <person name="Zakrzewski M."/>
            <person name="Narain K."/>
            <person name="Devi K.R."/>
            <person name="Agatsuma T."/>
            <person name="Nawaratna S."/>
            <person name="Gobert G.N."/>
            <person name="Jones M.K."/>
            <person name="Ragan M.A."/>
            <person name="McManus D.P."/>
            <person name="Krause L."/>
        </authorList>
    </citation>
    <scope>NUCLEOTIDE SEQUENCE [LARGE SCALE GENOMIC DNA]</scope>
    <source>
        <strain evidence="7 8">IND2009</strain>
    </source>
</reference>
<dbReference type="Pfam" id="PF12929">
    <property type="entry name" value="Mid1"/>
    <property type="match status" value="1"/>
</dbReference>
<name>A0A5J4NA30_9TREM</name>
<dbReference type="InterPro" id="IPR024338">
    <property type="entry name" value="MID1/Yam8"/>
</dbReference>
<dbReference type="PANTHER" id="PTHR15819">
    <property type="entry name" value="TRANSMEMBRANE PROTEIN FAM155"/>
    <property type="match status" value="1"/>
</dbReference>
<dbReference type="PANTHER" id="PTHR15819:SF11">
    <property type="entry name" value="MID1, ISOFORM A"/>
    <property type="match status" value="1"/>
</dbReference>
<evidence type="ECO:0000256" key="4">
    <source>
        <dbReference type="ARBA" id="ARBA00023136"/>
    </source>
</evidence>
<protein>
    <submittedName>
        <fullName evidence="7">Uncharacterized protein</fullName>
    </submittedName>
</protein>
<gene>
    <name evidence="7" type="ORF">DEA37_0009649</name>
</gene>
<organism evidence="7 8">
    <name type="scientific">Paragonimus westermani</name>
    <dbReference type="NCBI Taxonomy" id="34504"/>
    <lineage>
        <taxon>Eukaryota</taxon>
        <taxon>Metazoa</taxon>
        <taxon>Spiralia</taxon>
        <taxon>Lophotrochozoa</taxon>
        <taxon>Platyhelminthes</taxon>
        <taxon>Trematoda</taxon>
        <taxon>Digenea</taxon>
        <taxon>Plagiorchiida</taxon>
        <taxon>Troglotremata</taxon>
        <taxon>Troglotrematidae</taxon>
        <taxon>Paragonimus</taxon>
    </lineage>
</organism>
<dbReference type="EMBL" id="QNGE01005159">
    <property type="protein sequence ID" value="KAA3672240.1"/>
    <property type="molecule type" value="Genomic_DNA"/>
</dbReference>
<keyword evidence="4" id="KW-0472">Membrane</keyword>
<dbReference type="Proteomes" id="UP000324629">
    <property type="component" value="Unassembled WGS sequence"/>
</dbReference>
<comment type="similarity">
    <text evidence="6">Belongs to the NALF family.</text>
</comment>